<organism evidence="1 2">
    <name type="scientific">Lientehia hominis</name>
    <dbReference type="NCBI Taxonomy" id="2897778"/>
    <lineage>
        <taxon>Bacteria</taxon>
        <taxon>Bacillati</taxon>
        <taxon>Bacillota</taxon>
        <taxon>Clostridia</taxon>
        <taxon>Lachnospirales</taxon>
        <taxon>Lachnospiraceae</taxon>
        <taxon>Lientehia</taxon>
    </lineage>
</organism>
<comment type="caution">
    <text evidence="1">The sequence shown here is derived from an EMBL/GenBank/DDBJ whole genome shotgun (WGS) entry which is preliminary data.</text>
</comment>
<gene>
    <name evidence="1" type="ORF">LQE92_02845</name>
</gene>
<reference evidence="1 2" key="1">
    <citation type="submission" date="2021-11" db="EMBL/GenBank/DDBJ databases">
        <title>Lacrimispora sp. nov. NSJ-141 isolated from human feces.</title>
        <authorList>
            <person name="Abdugheni R."/>
        </authorList>
    </citation>
    <scope>NUCLEOTIDE SEQUENCE [LARGE SCALE GENOMIC DNA]</scope>
    <source>
        <strain evidence="1 2">NSJ-141</strain>
    </source>
</reference>
<evidence type="ECO:0000313" key="2">
    <source>
        <dbReference type="Proteomes" id="UP001299265"/>
    </source>
</evidence>
<sequence length="184" mass="21528">MLLEKHLIEHCAPTLASLKTASLFCLSVTAEAGVEEQLKDWNERLMEKGLFLSVLRRRRDRALIYVYRRSHLQKDLRKPGVEEFLAEYGYCGTNAEYALRRLKERLRENNAFPHEIGVFLGYPLDDVKGFIQNSGKNSKCSGCWQVYGDEYEAKRLFERMEKCREIYVKLWNQGRTVWQLTVAA</sequence>
<keyword evidence="2" id="KW-1185">Reference proteome</keyword>
<proteinExistence type="predicted"/>
<dbReference type="EMBL" id="JAJNOR010000001">
    <property type="protein sequence ID" value="MCD2491566.1"/>
    <property type="molecule type" value="Genomic_DNA"/>
</dbReference>
<dbReference type="InterPro" id="IPR024523">
    <property type="entry name" value="DUF3793"/>
</dbReference>
<evidence type="ECO:0000313" key="1">
    <source>
        <dbReference type="EMBL" id="MCD2491566.1"/>
    </source>
</evidence>
<dbReference type="Proteomes" id="UP001299265">
    <property type="component" value="Unassembled WGS sequence"/>
</dbReference>
<accession>A0AAP2RGH3</accession>
<dbReference type="Pfam" id="PF12672">
    <property type="entry name" value="DUF3793"/>
    <property type="match status" value="1"/>
</dbReference>
<dbReference type="AlphaFoldDB" id="A0AAP2RGH3"/>
<protein>
    <submittedName>
        <fullName evidence="1">DUF3793 family protein</fullName>
    </submittedName>
</protein>
<name>A0AAP2RGH3_9FIRM</name>
<dbReference type="RefSeq" id="WP_231061491.1">
    <property type="nucleotide sequence ID" value="NZ_JAJNOR010000001.1"/>
</dbReference>